<dbReference type="NCBIfam" id="NF040586">
    <property type="entry name" value="FxSxx_TPR"/>
    <property type="match status" value="1"/>
</dbReference>
<dbReference type="Gene3D" id="3.40.50.300">
    <property type="entry name" value="P-loop containing nucleotide triphosphate hydrolases"/>
    <property type="match status" value="1"/>
</dbReference>
<feature type="domain" description="DUF7779" evidence="3">
    <location>
        <begin position="449"/>
        <end position="553"/>
    </location>
</feature>
<reference evidence="4" key="1">
    <citation type="submission" date="2023-03" db="EMBL/GenBank/DDBJ databases">
        <title>Massive genome expansion in bonnet fungi (Mycena s.s.) driven by repeated elements and novel gene families across ecological guilds.</title>
        <authorList>
            <consortium name="Lawrence Berkeley National Laboratory"/>
            <person name="Harder C.B."/>
            <person name="Miyauchi S."/>
            <person name="Viragh M."/>
            <person name="Kuo A."/>
            <person name="Thoen E."/>
            <person name="Andreopoulos B."/>
            <person name="Lu D."/>
            <person name="Skrede I."/>
            <person name="Drula E."/>
            <person name="Henrissat B."/>
            <person name="Morin E."/>
            <person name="Kohler A."/>
            <person name="Barry K."/>
            <person name="LaButti K."/>
            <person name="Morin E."/>
            <person name="Salamov A."/>
            <person name="Lipzen A."/>
            <person name="Mereny Z."/>
            <person name="Hegedus B."/>
            <person name="Baldrian P."/>
            <person name="Stursova M."/>
            <person name="Weitz H."/>
            <person name="Taylor A."/>
            <person name="Grigoriev I.V."/>
            <person name="Nagy L.G."/>
            <person name="Martin F."/>
            <person name="Kauserud H."/>
        </authorList>
    </citation>
    <scope>NUCLEOTIDE SEQUENCE</scope>
    <source>
        <strain evidence="4">CBHHK002</strain>
    </source>
</reference>
<evidence type="ECO:0000313" key="4">
    <source>
        <dbReference type="EMBL" id="KAJ7309224.1"/>
    </source>
</evidence>
<evidence type="ECO:0000313" key="5">
    <source>
        <dbReference type="Proteomes" id="UP001218218"/>
    </source>
</evidence>
<protein>
    <recommendedName>
        <fullName evidence="6">Kinesin light chain</fullName>
    </recommendedName>
</protein>
<dbReference type="Pfam" id="PF13424">
    <property type="entry name" value="TPR_12"/>
    <property type="match status" value="1"/>
</dbReference>
<dbReference type="PRINTS" id="PR00381">
    <property type="entry name" value="KINESINLIGHT"/>
</dbReference>
<keyword evidence="5" id="KW-1185">Reference proteome</keyword>
<dbReference type="Proteomes" id="UP001218218">
    <property type="component" value="Unassembled WGS sequence"/>
</dbReference>
<proteinExistence type="predicted"/>
<dbReference type="AlphaFoldDB" id="A0AAD6Z6D1"/>
<gene>
    <name evidence="4" type="ORF">DFH08DRAFT_944303</name>
</gene>
<dbReference type="SUPFAM" id="SSF52540">
    <property type="entry name" value="P-loop containing nucleoside triphosphate hydrolases"/>
    <property type="match status" value="1"/>
</dbReference>
<evidence type="ECO:0008006" key="6">
    <source>
        <dbReference type="Google" id="ProtNLM"/>
    </source>
</evidence>
<dbReference type="InterPro" id="IPR027417">
    <property type="entry name" value="P-loop_NTPase"/>
</dbReference>
<dbReference type="PANTHER" id="PTHR46082:SF6">
    <property type="entry name" value="AAA+ ATPASE DOMAIN-CONTAINING PROTEIN-RELATED"/>
    <property type="match status" value="1"/>
</dbReference>
<organism evidence="4 5">
    <name type="scientific">Mycena albidolilacea</name>
    <dbReference type="NCBI Taxonomy" id="1033008"/>
    <lineage>
        <taxon>Eukaryota</taxon>
        <taxon>Fungi</taxon>
        <taxon>Dikarya</taxon>
        <taxon>Basidiomycota</taxon>
        <taxon>Agaricomycotina</taxon>
        <taxon>Agaricomycetes</taxon>
        <taxon>Agaricomycetidae</taxon>
        <taxon>Agaricales</taxon>
        <taxon>Marasmiineae</taxon>
        <taxon>Mycenaceae</taxon>
        <taxon>Mycena</taxon>
    </lineage>
</organism>
<dbReference type="SUPFAM" id="SSF48452">
    <property type="entry name" value="TPR-like"/>
    <property type="match status" value="4"/>
</dbReference>
<evidence type="ECO:0000259" key="3">
    <source>
        <dbReference type="Pfam" id="PF25000"/>
    </source>
</evidence>
<dbReference type="PANTHER" id="PTHR46082">
    <property type="entry name" value="ATP/GTP-BINDING PROTEIN-RELATED"/>
    <property type="match status" value="1"/>
</dbReference>
<evidence type="ECO:0000259" key="2">
    <source>
        <dbReference type="Pfam" id="PF00931"/>
    </source>
</evidence>
<feature type="region of interest" description="Disordered" evidence="1">
    <location>
        <begin position="144"/>
        <end position="164"/>
    </location>
</feature>
<dbReference type="Gene3D" id="1.25.40.10">
    <property type="entry name" value="Tetratricopeptide repeat domain"/>
    <property type="match status" value="3"/>
</dbReference>
<feature type="domain" description="NB-ARC" evidence="2">
    <location>
        <begin position="215"/>
        <end position="364"/>
    </location>
</feature>
<dbReference type="InterPro" id="IPR053137">
    <property type="entry name" value="NLR-like"/>
</dbReference>
<dbReference type="GO" id="GO:0043531">
    <property type="term" value="F:ADP binding"/>
    <property type="evidence" value="ECO:0007669"/>
    <property type="project" value="InterPro"/>
</dbReference>
<dbReference type="InterPro" id="IPR056681">
    <property type="entry name" value="DUF7779"/>
</dbReference>
<evidence type="ECO:0000256" key="1">
    <source>
        <dbReference type="SAM" id="MobiDB-lite"/>
    </source>
</evidence>
<dbReference type="Pfam" id="PF13374">
    <property type="entry name" value="TPR_10"/>
    <property type="match status" value="9"/>
</dbReference>
<comment type="caution">
    <text evidence="4">The sequence shown here is derived from an EMBL/GenBank/DDBJ whole genome shotgun (WGS) entry which is preliminary data.</text>
</comment>
<feature type="compositionally biased region" description="Gly residues" evidence="1">
    <location>
        <begin position="144"/>
        <end position="159"/>
    </location>
</feature>
<accession>A0AAD6Z6D1</accession>
<sequence length="1079" mass="121893">MSARTARSRERKRYSRRFILSILPKAAYAARACSVGAAILVRAHSKTFAQQLSRSAWFIGYTGSGQAADRAKCGLQMSLDDGQQRTGSTDENEQAVELQTIGTTLHRRGGMRRNVAKIYTSTELHGFFLKQKPHNNPRGIGGSGGQGLRGAGGAGGNGEGPRFNLTGTKIRKVTVYGGVHVSPEARNQSLQAMGQKHHKLCPLPVSSFKGRKDILQEMHQHFDSDQGSRHIFVLHGLGGAGKSQLSFKFLQDSQAHHRFSEIFYIDATSEQTIETDLKTVAPAVVGESNEAILHWLAGKQEEWLLFFDNADDVQLDISKFFPCCAFGNILITTRNQELCIHARASSRVSDMELEDAKDLLLQLAYQGRSYKQEKLSSDEQEKLAVAIVKELHCFALAISQAGGYIHARGKLGGYLKLYKSHRNKLLQYAEIQGQNQYGRAVYATWNLSYNKLSSPGRAMLQICSRLHHEGILEEIFEKASISQERLDDSELQREVTQLLTELGKQDGNWDSLVFHKVMGELESYSLIERDRQDDSYRIHPLVQHWCGTTIETNRHLLQKCVLAMIGLSISWSFQDEDYKYRHKLLQHVTRTIDTLNREEMCAFVATRIQRVYFEGGRWKDAEALDLVVMKMRKCVLGEEHPDTLMSMSSLAATYQNQGHWKDAETLQVVVMEKSKHVLGEEHPDTLTSMANLAAIYWNQGHWKDAETLEVVVMEKSKHVLGEEHPDTLMIMLNLAATYRNQGRWKDAETLQVVVMEKRKHVLGEEHPDTLISMDNLAATYQYQGRWKDAETLQVVVMEKSKHVLGEEHPDTLSSMANLAITYRNQGHWKDAETLEVVVMEKRKHVLGEEHPDTLTSMANLAATYWNQGRWKDAEALDLVVMKMRKCVLGEEHPDTLMSMSSLAATYQNQGCWKDAETLQVVVMEKSKHVLGEEHPSTLMSMANLAATYQNQGHWKDAETLQVVVMEKSKHVLGEEHPDTLTSMANLAVTYANQGRWKDAETLQVVVMEKRKHVLGEEHPDTLMSMANLASTYWNQGRWKDAETLLVVVMEKSKHVLGEEHPSTLTSMANLAVTYRNQGR</sequence>
<dbReference type="InterPro" id="IPR002182">
    <property type="entry name" value="NB-ARC"/>
</dbReference>
<dbReference type="Pfam" id="PF25000">
    <property type="entry name" value="DUF7779"/>
    <property type="match status" value="1"/>
</dbReference>
<dbReference type="Pfam" id="PF00931">
    <property type="entry name" value="NB-ARC"/>
    <property type="match status" value="1"/>
</dbReference>
<name>A0AAD6Z6D1_9AGAR</name>
<dbReference type="InterPro" id="IPR011990">
    <property type="entry name" value="TPR-like_helical_dom_sf"/>
</dbReference>
<dbReference type="EMBL" id="JARIHO010000083">
    <property type="protein sequence ID" value="KAJ7309224.1"/>
    <property type="molecule type" value="Genomic_DNA"/>
</dbReference>